<evidence type="ECO:0000313" key="2">
    <source>
        <dbReference type="EMBL" id="PKU70414.1"/>
    </source>
</evidence>
<feature type="region of interest" description="Disordered" evidence="1">
    <location>
        <begin position="1"/>
        <end position="66"/>
    </location>
</feature>
<protein>
    <submittedName>
        <fullName evidence="2">Uncharacterized protein</fullName>
    </submittedName>
</protein>
<accession>A0A2I0W437</accession>
<gene>
    <name evidence="2" type="ORF">MA16_Dca007166</name>
</gene>
<evidence type="ECO:0000256" key="1">
    <source>
        <dbReference type="SAM" id="MobiDB-lite"/>
    </source>
</evidence>
<dbReference type="AlphaFoldDB" id="A0A2I0W437"/>
<reference evidence="2 3" key="2">
    <citation type="journal article" date="2017" name="Nature">
        <title>The Apostasia genome and the evolution of orchids.</title>
        <authorList>
            <person name="Zhang G.Q."/>
            <person name="Liu K.W."/>
            <person name="Li Z."/>
            <person name="Lohaus R."/>
            <person name="Hsiao Y.Y."/>
            <person name="Niu S.C."/>
            <person name="Wang J.Y."/>
            <person name="Lin Y.C."/>
            <person name="Xu Q."/>
            <person name="Chen L.J."/>
            <person name="Yoshida K."/>
            <person name="Fujiwara S."/>
            <person name="Wang Z.W."/>
            <person name="Zhang Y.Q."/>
            <person name="Mitsuda N."/>
            <person name="Wang M."/>
            <person name="Liu G.H."/>
            <person name="Pecoraro L."/>
            <person name="Huang H.X."/>
            <person name="Xiao X.J."/>
            <person name="Lin M."/>
            <person name="Wu X.Y."/>
            <person name="Wu W.L."/>
            <person name="Chen Y.Y."/>
            <person name="Chang S.B."/>
            <person name="Sakamoto S."/>
            <person name="Ohme-Takagi M."/>
            <person name="Yagi M."/>
            <person name="Zeng S.J."/>
            <person name="Shen C.Y."/>
            <person name="Yeh C.M."/>
            <person name="Luo Y.B."/>
            <person name="Tsai W.C."/>
            <person name="Van de Peer Y."/>
            <person name="Liu Z.J."/>
        </authorList>
    </citation>
    <scope>NUCLEOTIDE SEQUENCE [LARGE SCALE GENOMIC DNA]</scope>
    <source>
        <tissue evidence="2">The whole plant</tissue>
    </source>
</reference>
<organism evidence="2 3">
    <name type="scientific">Dendrobium catenatum</name>
    <dbReference type="NCBI Taxonomy" id="906689"/>
    <lineage>
        <taxon>Eukaryota</taxon>
        <taxon>Viridiplantae</taxon>
        <taxon>Streptophyta</taxon>
        <taxon>Embryophyta</taxon>
        <taxon>Tracheophyta</taxon>
        <taxon>Spermatophyta</taxon>
        <taxon>Magnoliopsida</taxon>
        <taxon>Liliopsida</taxon>
        <taxon>Asparagales</taxon>
        <taxon>Orchidaceae</taxon>
        <taxon>Epidendroideae</taxon>
        <taxon>Malaxideae</taxon>
        <taxon>Dendrobiinae</taxon>
        <taxon>Dendrobium</taxon>
    </lineage>
</organism>
<sequence>MDSGEEPSRGLIKNIFNRRTKKVTVGPARTPATQPQPATQPSPTLGASSPQFYSADPRFPSLGPGQSTPFYPYYTPPPYAGAPPTYPFPPYALPYYPTPPHQPTAAGPSTAVGPSIAARPSITAAAEQETDGRMLITPEGDTFNPSKQPTHKIRDIIRSRFDAPYVSWKKKEYTWLREIHVAAGEGSFGGSVEFSEYCIWSQAIEGMQHGRVYGLGAQAQAYEKITSSIASSFASSFRQILSRYIAGNDDTTNRIDLTGVLRKPEITVELSGIISAGHSQCILCAVNIPQVIYGVSTAFYPPVNTGAIIRRKLPAHMSPESAAKMSTAAIIFWAGNASERAPESVPAQTYASEVIYGVSTAFYPLVIAGAIIRQKLPAHMSPESAAEMSMTAIIFCTGNTSERAPESVPVQTYASEDFY</sequence>
<reference evidence="2 3" key="1">
    <citation type="journal article" date="2016" name="Sci. Rep.">
        <title>The Dendrobium catenatum Lindl. genome sequence provides insights into polysaccharide synthase, floral development and adaptive evolution.</title>
        <authorList>
            <person name="Zhang G.Q."/>
            <person name="Xu Q."/>
            <person name="Bian C."/>
            <person name="Tsai W.C."/>
            <person name="Yeh C.M."/>
            <person name="Liu K.W."/>
            <person name="Yoshida K."/>
            <person name="Zhang L.S."/>
            <person name="Chang S.B."/>
            <person name="Chen F."/>
            <person name="Shi Y."/>
            <person name="Su Y.Y."/>
            <person name="Zhang Y.Q."/>
            <person name="Chen L.J."/>
            <person name="Yin Y."/>
            <person name="Lin M."/>
            <person name="Huang H."/>
            <person name="Deng H."/>
            <person name="Wang Z.W."/>
            <person name="Zhu S.L."/>
            <person name="Zhao X."/>
            <person name="Deng C."/>
            <person name="Niu S.C."/>
            <person name="Huang J."/>
            <person name="Wang M."/>
            <person name="Liu G.H."/>
            <person name="Yang H.J."/>
            <person name="Xiao X.J."/>
            <person name="Hsiao Y.Y."/>
            <person name="Wu W.L."/>
            <person name="Chen Y.Y."/>
            <person name="Mitsuda N."/>
            <person name="Ohme-Takagi M."/>
            <person name="Luo Y.B."/>
            <person name="Van de Peer Y."/>
            <person name="Liu Z.J."/>
        </authorList>
    </citation>
    <scope>NUCLEOTIDE SEQUENCE [LARGE SCALE GENOMIC DNA]</scope>
    <source>
        <tissue evidence="2">The whole plant</tissue>
    </source>
</reference>
<proteinExistence type="predicted"/>
<name>A0A2I0W437_9ASPA</name>
<feature type="compositionally biased region" description="Low complexity" evidence="1">
    <location>
        <begin position="27"/>
        <end position="44"/>
    </location>
</feature>
<evidence type="ECO:0000313" key="3">
    <source>
        <dbReference type="Proteomes" id="UP000233837"/>
    </source>
</evidence>
<dbReference type="Proteomes" id="UP000233837">
    <property type="component" value="Unassembled WGS sequence"/>
</dbReference>
<keyword evidence="3" id="KW-1185">Reference proteome</keyword>
<dbReference type="EMBL" id="KZ502938">
    <property type="protein sequence ID" value="PKU70414.1"/>
    <property type="molecule type" value="Genomic_DNA"/>
</dbReference>